<dbReference type="InterPro" id="IPR011014">
    <property type="entry name" value="MscS_channel_TM-2"/>
</dbReference>
<evidence type="ECO:0000313" key="12">
    <source>
        <dbReference type="Proteomes" id="UP000199476"/>
    </source>
</evidence>
<feature type="domain" description="Mechanosensitive ion channel MscS" evidence="8">
    <location>
        <begin position="256"/>
        <end position="321"/>
    </location>
</feature>
<evidence type="ECO:0000256" key="3">
    <source>
        <dbReference type="ARBA" id="ARBA00022475"/>
    </source>
</evidence>
<dbReference type="Gene3D" id="2.30.30.60">
    <property type="match status" value="1"/>
</dbReference>
<dbReference type="SUPFAM" id="SSF82689">
    <property type="entry name" value="Mechanosensitive channel protein MscS (YggB), C-terminal domain"/>
    <property type="match status" value="1"/>
</dbReference>
<evidence type="ECO:0000256" key="1">
    <source>
        <dbReference type="ARBA" id="ARBA00004651"/>
    </source>
</evidence>
<sequence>MVEMEGTEVEGLISSLETWFFNDILILDNLISFLVFLLLIALTFFLKKKLLMQGERVLQFLPERLFETAKEFWEEIYLAFTLAFLVGLFNILAAILELPAAITYIAGYLLAAWLIIKFITWFLPDTILVQIIYYLVWIVAALNILGIYDMVINFLEGIELNLGELQLSVMLVIRGTLVFALLFWIASWFEKYLRKNLDQSDNLTPSVRVLLQKILRMLVYIVAFFIGLTSVGIDLGAFAFIGGAIGVGLGFGLQKIVSNFISGIIIILDKSIKPGDVVEIDEVFGEVRSLNSRFVSVVTRSGKEFLIPNEHFITNRVINWSYSNDLVRIDLDLGVGYNSNLNQVRELVLQAAEENSRILKRPKPVCLVKDFGDNTVDFQLRFWIKDPENGVDNIKSEVMYEVWDLFHEHDINIAFPQRDLHMSSISSDAAKTMKEIWSKDE</sequence>
<dbReference type="PANTHER" id="PTHR30347">
    <property type="entry name" value="POTASSIUM CHANNEL RELATED"/>
    <property type="match status" value="1"/>
</dbReference>
<reference evidence="11 12" key="1">
    <citation type="submission" date="2016-10" db="EMBL/GenBank/DDBJ databases">
        <authorList>
            <person name="de Groot N.N."/>
        </authorList>
    </citation>
    <scope>NUCLEOTIDE SEQUENCE [LARGE SCALE GENOMIC DNA]</scope>
    <source>
        <strain evidence="11 12">SLAS-1</strain>
    </source>
</reference>
<feature type="transmembrane region" description="Helical" evidence="7">
    <location>
        <begin position="167"/>
        <end position="189"/>
    </location>
</feature>
<evidence type="ECO:0000256" key="6">
    <source>
        <dbReference type="ARBA" id="ARBA00023136"/>
    </source>
</evidence>
<keyword evidence="3" id="KW-1003">Cell membrane</keyword>
<feature type="transmembrane region" description="Helical" evidence="7">
    <location>
        <begin position="24"/>
        <end position="46"/>
    </location>
</feature>
<dbReference type="InterPro" id="IPR052702">
    <property type="entry name" value="MscS-like_channel"/>
</dbReference>
<dbReference type="STRING" id="321763.SAMN04488692_1123"/>
<keyword evidence="12" id="KW-1185">Reference proteome</keyword>
<dbReference type="Gene3D" id="3.30.70.100">
    <property type="match status" value="1"/>
</dbReference>
<dbReference type="AlphaFoldDB" id="A0A1G9P497"/>
<organism evidence="11 12">
    <name type="scientific">Halarsenatibacter silvermanii</name>
    <dbReference type="NCBI Taxonomy" id="321763"/>
    <lineage>
        <taxon>Bacteria</taxon>
        <taxon>Bacillati</taxon>
        <taxon>Bacillota</taxon>
        <taxon>Clostridia</taxon>
        <taxon>Halanaerobiales</taxon>
        <taxon>Halarsenatibacteraceae</taxon>
        <taxon>Halarsenatibacter</taxon>
    </lineage>
</organism>
<keyword evidence="6 7" id="KW-0472">Membrane</keyword>
<evidence type="ECO:0000259" key="9">
    <source>
        <dbReference type="Pfam" id="PF21082"/>
    </source>
</evidence>
<keyword evidence="4 7" id="KW-0812">Transmembrane</keyword>
<dbReference type="Pfam" id="PF00924">
    <property type="entry name" value="MS_channel_2nd"/>
    <property type="match status" value="1"/>
</dbReference>
<evidence type="ECO:0000256" key="5">
    <source>
        <dbReference type="ARBA" id="ARBA00022989"/>
    </source>
</evidence>
<dbReference type="EMBL" id="FNGO01000012">
    <property type="protein sequence ID" value="SDL93524.1"/>
    <property type="molecule type" value="Genomic_DNA"/>
</dbReference>
<feature type="domain" description="Mechanosensitive ion channel MscS C-terminal" evidence="9">
    <location>
        <begin position="330"/>
        <end position="413"/>
    </location>
</feature>
<dbReference type="InterPro" id="IPR006685">
    <property type="entry name" value="MscS_channel_2nd"/>
</dbReference>
<evidence type="ECO:0000256" key="4">
    <source>
        <dbReference type="ARBA" id="ARBA00022692"/>
    </source>
</evidence>
<protein>
    <submittedName>
        <fullName evidence="11">Mechanosensitive ion channel</fullName>
    </submittedName>
</protein>
<dbReference type="Gene3D" id="1.10.287.1260">
    <property type="match status" value="1"/>
</dbReference>
<dbReference type="Pfam" id="PF21082">
    <property type="entry name" value="MS_channel_3rd"/>
    <property type="match status" value="1"/>
</dbReference>
<dbReference type="InterPro" id="IPR049142">
    <property type="entry name" value="MS_channel_1st"/>
</dbReference>
<evidence type="ECO:0000256" key="2">
    <source>
        <dbReference type="ARBA" id="ARBA00008017"/>
    </source>
</evidence>
<dbReference type="OrthoDB" id="9809206at2"/>
<dbReference type="GO" id="GO:0005886">
    <property type="term" value="C:plasma membrane"/>
    <property type="evidence" value="ECO:0007669"/>
    <property type="project" value="UniProtKB-SubCell"/>
</dbReference>
<feature type="domain" description="Mechanosensitive ion channel transmembrane helices 2/3" evidence="10">
    <location>
        <begin position="213"/>
        <end position="254"/>
    </location>
</feature>
<dbReference type="InterPro" id="IPR023408">
    <property type="entry name" value="MscS_beta-dom_sf"/>
</dbReference>
<keyword evidence="5 7" id="KW-1133">Transmembrane helix</keyword>
<feature type="transmembrane region" description="Helical" evidence="7">
    <location>
        <begin position="218"/>
        <end position="241"/>
    </location>
</feature>
<dbReference type="GO" id="GO:0055085">
    <property type="term" value="P:transmembrane transport"/>
    <property type="evidence" value="ECO:0007669"/>
    <property type="project" value="InterPro"/>
</dbReference>
<dbReference type="SUPFAM" id="SSF50182">
    <property type="entry name" value="Sm-like ribonucleoproteins"/>
    <property type="match status" value="1"/>
</dbReference>
<gene>
    <name evidence="11" type="ORF">SAMN04488692_1123</name>
</gene>
<evidence type="ECO:0000259" key="10">
    <source>
        <dbReference type="Pfam" id="PF21088"/>
    </source>
</evidence>
<dbReference type="RefSeq" id="WP_159429863.1">
    <property type="nucleotide sequence ID" value="NZ_FNGO01000012.1"/>
</dbReference>
<dbReference type="InterPro" id="IPR011066">
    <property type="entry name" value="MscS_channel_C_sf"/>
</dbReference>
<accession>A0A1G9P497</accession>
<proteinExistence type="inferred from homology"/>
<feature type="transmembrane region" description="Helical" evidence="7">
    <location>
        <begin position="131"/>
        <end position="155"/>
    </location>
</feature>
<feature type="transmembrane region" description="Helical" evidence="7">
    <location>
        <begin position="102"/>
        <end position="124"/>
    </location>
</feature>
<evidence type="ECO:0000259" key="8">
    <source>
        <dbReference type="Pfam" id="PF00924"/>
    </source>
</evidence>
<dbReference type="Pfam" id="PF21088">
    <property type="entry name" value="MS_channel_1st"/>
    <property type="match status" value="1"/>
</dbReference>
<dbReference type="InterPro" id="IPR049278">
    <property type="entry name" value="MS_channel_C"/>
</dbReference>
<evidence type="ECO:0000256" key="7">
    <source>
        <dbReference type="SAM" id="Phobius"/>
    </source>
</evidence>
<evidence type="ECO:0000313" key="11">
    <source>
        <dbReference type="EMBL" id="SDL93524.1"/>
    </source>
</evidence>
<dbReference type="PANTHER" id="PTHR30347:SF1">
    <property type="entry name" value="MECHANOSENSITIVE CHANNEL MSCK"/>
    <property type="match status" value="1"/>
</dbReference>
<comment type="subcellular location">
    <subcellularLocation>
        <location evidence="1">Cell membrane</location>
        <topology evidence="1">Multi-pass membrane protein</topology>
    </subcellularLocation>
</comment>
<dbReference type="Proteomes" id="UP000199476">
    <property type="component" value="Unassembled WGS sequence"/>
</dbReference>
<dbReference type="SUPFAM" id="SSF82861">
    <property type="entry name" value="Mechanosensitive channel protein MscS (YggB), transmembrane region"/>
    <property type="match status" value="1"/>
</dbReference>
<comment type="similarity">
    <text evidence="2">Belongs to the MscS (TC 1.A.23) family.</text>
</comment>
<dbReference type="InterPro" id="IPR010920">
    <property type="entry name" value="LSM_dom_sf"/>
</dbReference>
<feature type="transmembrane region" description="Helical" evidence="7">
    <location>
        <begin position="76"/>
        <end position="96"/>
    </location>
</feature>
<name>A0A1G9P497_9FIRM</name>